<keyword evidence="3" id="KW-0679">Respiratory chain</keyword>
<dbReference type="RefSeq" id="WP_379961356.1">
    <property type="nucleotide sequence ID" value="NZ_JAUYVI010000009.1"/>
</dbReference>
<dbReference type="InterPro" id="IPR038532">
    <property type="entry name" value="NDUFS4-like_sf"/>
</dbReference>
<comment type="subcellular location">
    <subcellularLocation>
        <location evidence="1">Membrane</location>
    </subcellularLocation>
</comment>
<protein>
    <submittedName>
        <fullName evidence="7">ETC complex I subunit</fullName>
    </submittedName>
</protein>
<dbReference type="PANTHER" id="PTHR12219">
    <property type="entry name" value="NADH-UBIQUINONE OXIDOREDUCTASE"/>
    <property type="match status" value="1"/>
</dbReference>
<reference evidence="8" key="1">
    <citation type="submission" date="2023-08" db="EMBL/GenBank/DDBJ databases">
        <title>Rhodospirillaceae gen. nov., a novel taxon isolated from the Yangtze River Yuezi River estuary sludge.</title>
        <authorList>
            <person name="Ruan L."/>
        </authorList>
    </citation>
    <scope>NUCLEOTIDE SEQUENCE [LARGE SCALE GENOMIC DNA]</scope>
    <source>
        <strain evidence="8">R-7</strain>
    </source>
</reference>
<keyword evidence="2" id="KW-0813">Transport</keyword>
<evidence type="ECO:0000256" key="1">
    <source>
        <dbReference type="ARBA" id="ARBA00004370"/>
    </source>
</evidence>
<dbReference type="EMBL" id="JAUYVI010000009">
    <property type="protein sequence ID" value="MDQ7251213.1"/>
    <property type="molecule type" value="Genomic_DNA"/>
</dbReference>
<evidence type="ECO:0000256" key="4">
    <source>
        <dbReference type="ARBA" id="ARBA00022946"/>
    </source>
</evidence>
<proteinExistence type="predicted"/>
<keyword evidence="5" id="KW-0249">Electron transport</keyword>
<evidence type="ECO:0000256" key="3">
    <source>
        <dbReference type="ARBA" id="ARBA00022660"/>
    </source>
</evidence>
<evidence type="ECO:0000256" key="2">
    <source>
        <dbReference type="ARBA" id="ARBA00022448"/>
    </source>
</evidence>
<name>A0ABU0YWD2_9PROT</name>
<organism evidence="7 8">
    <name type="scientific">Dongia sedimenti</name>
    <dbReference type="NCBI Taxonomy" id="3064282"/>
    <lineage>
        <taxon>Bacteria</taxon>
        <taxon>Pseudomonadati</taxon>
        <taxon>Pseudomonadota</taxon>
        <taxon>Alphaproteobacteria</taxon>
        <taxon>Rhodospirillales</taxon>
        <taxon>Dongiaceae</taxon>
        <taxon>Dongia</taxon>
    </lineage>
</organism>
<keyword evidence="4" id="KW-0809">Transit peptide</keyword>
<keyword evidence="6" id="KW-0472">Membrane</keyword>
<evidence type="ECO:0000313" key="8">
    <source>
        <dbReference type="Proteomes" id="UP001230156"/>
    </source>
</evidence>
<dbReference type="InterPro" id="IPR006885">
    <property type="entry name" value="NADH_UbQ_FeS_4_mit-like"/>
</dbReference>
<keyword evidence="8" id="KW-1185">Reference proteome</keyword>
<dbReference type="PANTHER" id="PTHR12219:SF8">
    <property type="entry name" value="NADH DEHYDROGENASE [UBIQUINONE] IRON-SULFUR PROTEIN 4, MITOCHONDRIAL"/>
    <property type="match status" value="1"/>
</dbReference>
<sequence length="101" mass="11785">MQARIFIPAKNAMQSGRAGAQKWVLEFAPSSRREIDPLMGWTSSDDTRRQLRLNFDTREEAVAYAEREGIPYLVEEPQARRVQPKAYADNFRFDRIGNWTH</sequence>
<evidence type="ECO:0000256" key="5">
    <source>
        <dbReference type="ARBA" id="ARBA00022982"/>
    </source>
</evidence>
<evidence type="ECO:0000313" key="7">
    <source>
        <dbReference type="EMBL" id="MDQ7251213.1"/>
    </source>
</evidence>
<dbReference type="Pfam" id="PF04800">
    <property type="entry name" value="NDUS4"/>
    <property type="match status" value="1"/>
</dbReference>
<gene>
    <name evidence="7" type="ORF">Q8A70_26235</name>
</gene>
<dbReference type="Proteomes" id="UP001230156">
    <property type="component" value="Unassembled WGS sequence"/>
</dbReference>
<comment type="caution">
    <text evidence="7">The sequence shown here is derived from an EMBL/GenBank/DDBJ whole genome shotgun (WGS) entry which is preliminary data.</text>
</comment>
<evidence type="ECO:0000256" key="6">
    <source>
        <dbReference type="ARBA" id="ARBA00023136"/>
    </source>
</evidence>
<dbReference type="Gene3D" id="3.30.160.190">
    <property type="entry name" value="atu1810 like domain"/>
    <property type="match status" value="1"/>
</dbReference>
<accession>A0ABU0YWD2</accession>